<evidence type="ECO:0000313" key="2">
    <source>
        <dbReference type="Proteomes" id="UP000789901"/>
    </source>
</evidence>
<reference evidence="1 2" key="1">
    <citation type="submission" date="2021-06" db="EMBL/GenBank/DDBJ databases">
        <authorList>
            <person name="Kallberg Y."/>
            <person name="Tangrot J."/>
            <person name="Rosling A."/>
        </authorList>
    </citation>
    <scope>NUCLEOTIDE SEQUENCE [LARGE SCALE GENOMIC DNA]</scope>
    <source>
        <strain evidence="1 2">120-4 pot B 10/14</strain>
    </source>
</reference>
<gene>
    <name evidence="1" type="ORF">GMARGA_LOCUS9024</name>
</gene>
<accession>A0ABN7UP68</accession>
<dbReference type="Proteomes" id="UP000789901">
    <property type="component" value="Unassembled WGS sequence"/>
</dbReference>
<feature type="non-terminal residue" evidence="1">
    <location>
        <position position="176"/>
    </location>
</feature>
<protein>
    <submittedName>
        <fullName evidence="1">18609_t:CDS:1</fullName>
    </submittedName>
</protein>
<keyword evidence="2" id="KW-1185">Reference proteome</keyword>
<organism evidence="1 2">
    <name type="scientific">Gigaspora margarita</name>
    <dbReference type="NCBI Taxonomy" id="4874"/>
    <lineage>
        <taxon>Eukaryota</taxon>
        <taxon>Fungi</taxon>
        <taxon>Fungi incertae sedis</taxon>
        <taxon>Mucoromycota</taxon>
        <taxon>Glomeromycotina</taxon>
        <taxon>Glomeromycetes</taxon>
        <taxon>Diversisporales</taxon>
        <taxon>Gigasporaceae</taxon>
        <taxon>Gigaspora</taxon>
    </lineage>
</organism>
<sequence>MTSYISYKDLSQKITDCALSSKETLDTLSTNYFAKIKADFTPHLEENQIKESVTWSQLGYIARQSWIEDIKLSQQITKKTFQINKENTSYRFETESNKICESNEDNLEQDYINNLEHEDYINSVSSAYDASVLSNYTLLTSSDSIISDEYNDLISDNYIGSAPKSDCEAIEIIQLK</sequence>
<name>A0ABN7UP68_GIGMA</name>
<comment type="caution">
    <text evidence="1">The sequence shown here is derived from an EMBL/GenBank/DDBJ whole genome shotgun (WGS) entry which is preliminary data.</text>
</comment>
<proteinExistence type="predicted"/>
<dbReference type="EMBL" id="CAJVQB010004747">
    <property type="protein sequence ID" value="CAG8644510.1"/>
    <property type="molecule type" value="Genomic_DNA"/>
</dbReference>
<evidence type="ECO:0000313" key="1">
    <source>
        <dbReference type="EMBL" id="CAG8644510.1"/>
    </source>
</evidence>